<dbReference type="Gramene" id="rna37065">
    <property type="protein sequence ID" value="RHN52394.1"/>
    <property type="gene ID" value="gene37065"/>
</dbReference>
<dbReference type="EMBL" id="PSQE01000006">
    <property type="protein sequence ID" value="RHN52394.1"/>
    <property type="molecule type" value="Genomic_DNA"/>
</dbReference>
<reference evidence="2 5" key="2">
    <citation type="journal article" date="2014" name="BMC Genomics">
        <title>An improved genome release (version Mt4.0) for the model legume Medicago truncatula.</title>
        <authorList>
            <person name="Tang H."/>
            <person name="Krishnakumar V."/>
            <person name="Bidwell S."/>
            <person name="Rosen B."/>
            <person name="Chan A."/>
            <person name="Zhou S."/>
            <person name="Gentzbittel L."/>
            <person name="Childs K.L."/>
            <person name="Yandell M."/>
            <person name="Gundlach H."/>
            <person name="Mayer K.F."/>
            <person name="Schwartz D.C."/>
            <person name="Town C.D."/>
        </authorList>
    </citation>
    <scope>GENOME REANNOTATION</scope>
    <source>
        <strain evidence="4 5">cv. Jemalong A17</strain>
    </source>
</reference>
<reference evidence="4" key="3">
    <citation type="submission" date="2015-04" db="UniProtKB">
        <authorList>
            <consortium name="EnsemblPlants"/>
        </authorList>
    </citation>
    <scope>IDENTIFICATION</scope>
    <source>
        <strain evidence="4">cv. Jemalong A17</strain>
    </source>
</reference>
<dbReference type="EnsemblPlants" id="AES76211">
    <property type="protein sequence ID" value="AES76211"/>
    <property type="gene ID" value="MTR_6g073540"/>
</dbReference>
<dbReference type="PaxDb" id="3880-AES76211"/>
<dbReference type="SUPFAM" id="SSF50923">
    <property type="entry name" value="Hemopexin-like domain"/>
    <property type="match status" value="1"/>
</dbReference>
<protein>
    <submittedName>
        <fullName evidence="2">Albumin-2 protein</fullName>
    </submittedName>
    <submittedName>
        <fullName evidence="3">Putative Hemopexin-like domain-containing protein</fullName>
    </submittedName>
</protein>
<dbReference type="HOGENOM" id="CLU_080828_0_0_1"/>
<dbReference type="EMBL" id="CM001222">
    <property type="protein sequence ID" value="AES76211.1"/>
    <property type="molecule type" value="Genomic_DNA"/>
</dbReference>
<dbReference type="PROSITE" id="PS51642">
    <property type="entry name" value="HEMOPEXIN_2"/>
    <property type="match status" value="1"/>
</dbReference>
<dbReference type="Gene3D" id="2.110.10.10">
    <property type="entry name" value="Hemopexin-like domain"/>
    <property type="match status" value="1"/>
</dbReference>
<sequence>MTLTRIGAAFRSFKHNECYVFVDDKYVVLNYAPGAKKHEILKGPLHIVAGFAMLARTPFEHGIDCAFETQHNEAFIFSGNHCALITYGPHVPHHQHHPARILAGPKKIATMFTCLHGTAFEHGIDAAIRTLDKRVLLFKGNAYALMDYHSNRVLANHYIRTGFKTLVGTVFENGIDAAFKSDKKDEAYIFKNQYYACINIDQGHPIGGHLLGGRVKRIHDDWSNLTGILNP</sequence>
<dbReference type="InterPro" id="IPR018487">
    <property type="entry name" value="Hemopexin-like_repeat"/>
</dbReference>
<reference evidence="2 5" key="1">
    <citation type="journal article" date="2011" name="Nature">
        <title>The Medicago genome provides insight into the evolution of rhizobial symbioses.</title>
        <authorList>
            <person name="Young N.D."/>
            <person name="Debelle F."/>
            <person name="Oldroyd G.E."/>
            <person name="Geurts R."/>
            <person name="Cannon S.B."/>
            <person name="Udvardi M.K."/>
            <person name="Benedito V.A."/>
            <person name="Mayer K.F."/>
            <person name="Gouzy J."/>
            <person name="Schoof H."/>
            <person name="Van de Peer Y."/>
            <person name="Proost S."/>
            <person name="Cook D.R."/>
            <person name="Meyers B.C."/>
            <person name="Spannagl M."/>
            <person name="Cheung F."/>
            <person name="De Mita S."/>
            <person name="Krishnakumar V."/>
            <person name="Gundlach H."/>
            <person name="Zhou S."/>
            <person name="Mudge J."/>
            <person name="Bharti A.K."/>
            <person name="Murray J.D."/>
            <person name="Naoumkina M.A."/>
            <person name="Rosen B."/>
            <person name="Silverstein K.A."/>
            <person name="Tang H."/>
            <person name="Rombauts S."/>
            <person name="Zhao P.X."/>
            <person name="Zhou P."/>
            <person name="Barbe V."/>
            <person name="Bardou P."/>
            <person name="Bechner M."/>
            <person name="Bellec A."/>
            <person name="Berger A."/>
            <person name="Berges H."/>
            <person name="Bidwell S."/>
            <person name="Bisseling T."/>
            <person name="Choisne N."/>
            <person name="Couloux A."/>
            <person name="Denny R."/>
            <person name="Deshpande S."/>
            <person name="Dai X."/>
            <person name="Doyle J.J."/>
            <person name="Dudez A.M."/>
            <person name="Farmer A.D."/>
            <person name="Fouteau S."/>
            <person name="Franken C."/>
            <person name="Gibelin C."/>
            <person name="Gish J."/>
            <person name="Goldstein S."/>
            <person name="Gonzalez A.J."/>
            <person name="Green P.J."/>
            <person name="Hallab A."/>
            <person name="Hartog M."/>
            <person name="Hua A."/>
            <person name="Humphray S.J."/>
            <person name="Jeong D.H."/>
            <person name="Jing Y."/>
            <person name="Jocker A."/>
            <person name="Kenton S.M."/>
            <person name="Kim D.J."/>
            <person name="Klee K."/>
            <person name="Lai H."/>
            <person name="Lang C."/>
            <person name="Lin S."/>
            <person name="Macmil S.L."/>
            <person name="Magdelenat G."/>
            <person name="Matthews L."/>
            <person name="McCorrison J."/>
            <person name="Monaghan E.L."/>
            <person name="Mun J.H."/>
            <person name="Najar F.Z."/>
            <person name="Nicholson C."/>
            <person name="Noirot C."/>
            <person name="O'Bleness M."/>
            <person name="Paule C.R."/>
            <person name="Poulain J."/>
            <person name="Prion F."/>
            <person name="Qin B."/>
            <person name="Qu C."/>
            <person name="Retzel E.F."/>
            <person name="Riddle C."/>
            <person name="Sallet E."/>
            <person name="Samain S."/>
            <person name="Samson N."/>
            <person name="Sanders I."/>
            <person name="Saurat O."/>
            <person name="Scarpelli C."/>
            <person name="Schiex T."/>
            <person name="Segurens B."/>
            <person name="Severin A.J."/>
            <person name="Sherrier D.J."/>
            <person name="Shi R."/>
            <person name="Sims S."/>
            <person name="Singer S.R."/>
            <person name="Sinharoy S."/>
            <person name="Sterck L."/>
            <person name="Viollet A."/>
            <person name="Wang B.B."/>
            <person name="Wang K."/>
            <person name="Wang M."/>
            <person name="Wang X."/>
            <person name="Warfsmann J."/>
            <person name="Weissenbach J."/>
            <person name="White D.D."/>
            <person name="White J.D."/>
            <person name="Wiley G.B."/>
            <person name="Wincker P."/>
            <person name="Xing Y."/>
            <person name="Yang L."/>
            <person name="Yao Z."/>
            <person name="Ying F."/>
            <person name="Zhai J."/>
            <person name="Zhou L."/>
            <person name="Zuber A."/>
            <person name="Denarie J."/>
            <person name="Dixon R.A."/>
            <person name="May G.D."/>
            <person name="Schwartz D.C."/>
            <person name="Rogers J."/>
            <person name="Quetier F."/>
            <person name="Town C.D."/>
            <person name="Roe B.A."/>
        </authorList>
    </citation>
    <scope>NUCLEOTIDE SEQUENCE [LARGE SCALE GENOMIC DNA]</scope>
    <source>
        <strain evidence="2">A17</strain>
        <strain evidence="4 5">cv. Jemalong A17</strain>
    </source>
</reference>
<evidence type="ECO:0000313" key="3">
    <source>
        <dbReference type="EMBL" id="RHN52394.1"/>
    </source>
</evidence>
<reference evidence="3" key="5">
    <citation type="journal article" date="2018" name="Nat. Plants">
        <title>Whole-genome landscape of Medicago truncatula symbiotic genes.</title>
        <authorList>
            <person name="Pecrix Y."/>
            <person name="Gamas P."/>
            <person name="Carrere S."/>
        </authorList>
    </citation>
    <scope>NUCLEOTIDE SEQUENCE</scope>
    <source>
        <tissue evidence="3">Leaves</tissue>
    </source>
</reference>
<evidence type="ECO:0000313" key="5">
    <source>
        <dbReference type="Proteomes" id="UP000002051"/>
    </source>
</evidence>
<proteinExistence type="predicted"/>
<keyword evidence="5" id="KW-1185">Reference proteome</keyword>
<gene>
    <name evidence="4" type="primary">11414072</name>
    <name evidence="2" type="ordered locus">MTR_6g073540</name>
    <name evidence="3" type="ORF">MtrunA17_Chr6g0480031</name>
</gene>
<accession>G7KIJ1</accession>
<reference evidence="6" key="4">
    <citation type="journal article" date="2018" name="Nat. Plants">
        <title>Whole-genome landscape of Medicago truncatula symbiotic genes.</title>
        <authorList>
            <person name="Pecrix Y."/>
            <person name="Staton S.E."/>
            <person name="Sallet E."/>
            <person name="Lelandais-Briere C."/>
            <person name="Moreau S."/>
            <person name="Carrere S."/>
            <person name="Blein T."/>
            <person name="Jardinaud M.F."/>
            <person name="Latrasse D."/>
            <person name="Zouine M."/>
            <person name="Zahm M."/>
            <person name="Kreplak J."/>
            <person name="Mayjonade B."/>
            <person name="Satge C."/>
            <person name="Perez M."/>
            <person name="Cauet S."/>
            <person name="Marande W."/>
            <person name="Chantry-Darmon C."/>
            <person name="Lopez-Roques C."/>
            <person name="Bouchez O."/>
            <person name="Berard A."/>
            <person name="Debelle F."/>
            <person name="Munos S."/>
            <person name="Bendahmane A."/>
            <person name="Berges H."/>
            <person name="Niebel A."/>
            <person name="Buitink J."/>
            <person name="Frugier F."/>
            <person name="Benhamed M."/>
            <person name="Crespi M."/>
            <person name="Gouzy J."/>
            <person name="Gamas P."/>
        </authorList>
    </citation>
    <scope>NUCLEOTIDE SEQUENCE [LARGE SCALE GENOMIC DNA]</scope>
    <source>
        <strain evidence="6">cv. Jemalong A17</strain>
    </source>
</reference>
<evidence type="ECO:0000313" key="2">
    <source>
        <dbReference type="EMBL" id="AES76211.1"/>
    </source>
</evidence>
<organism evidence="2 5">
    <name type="scientific">Medicago truncatula</name>
    <name type="common">Barrel medic</name>
    <name type="synonym">Medicago tribuloides</name>
    <dbReference type="NCBI Taxonomy" id="3880"/>
    <lineage>
        <taxon>Eukaryota</taxon>
        <taxon>Viridiplantae</taxon>
        <taxon>Streptophyta</taxon>
        <taxon>Embryophyta</taxon>
        <taxon>Tracheophyta</taxon>
        <taxon>Spermatophyta</taxon>
        <taxon>Magnoliopsida</taxon>
        <taxon>eudicotyledons</taxon>
        <taxon>Gunneridae</taxon>
        <taxon>Pentapetalae</taxon>
        <taxon>rosids</taxon>
        <taxon>fabids</taxon>
        <taxon>Fabales</taxon>
        <taxon>Fabaceae</taxon>
        <taxon>Papilionoideae</taxon>
        <taxon>50 kb inversion clade</taxon>
        <taxon>NPAAA clade</taxon>
        <taxon>Hologalegina</taxon>
        <taxon>IRL clade</taxon>
        <taxon>Trifolieae</taxon>
        <taxon>Medicago</taxon>
    </lineage>
</organism>
<dbReference type="OrthoDB" id="756060at2759"/>
<name>G7KIJ1_MEDTR</name>
<dbReference type="AlphaFoldDB" id="G7KIJ1"/>
<dbReference type="Proteomes" id="UP000265566">
    <property type="component" value="Chromosome 6"/>
</dbReference>
<dbReference type="Proteomes" id="UP000002051">
    <property type="component" value="Chromosome 6"/>
</dbReference>
<evidence type="ECO:0000313" key="6">
    <source>
        <dbReference type="Proteomes" id="UP000265566"/>
    </source>
</evidence>
<evidence type="ECO:0000256" key="1">
    <source>
        <dbReference type="PROSITE-ProRule" id="PRU01011"/>
    </source>
</evidence>
<dbReference type="KEGG" id="mtr:11414072"/>
<dbReference type="STRING" id="3880.G7KIJ1"/>
<dbReference type="InterPro" id="IPR036375">
    <property type="entry name" value="Hemopexin-like_dom_sf"/>
</dbReference>
<evidence type="ECO:0000313" key="4">
    <source>
        <dbReference type="EnsemblPlants" id="AES76211"/>
    </source>
</evidence>
<feature type="repeat" description="Hemopexin" evidence="1">
    <location>
        <begin position="172"/>
        <end position="225"/>
    </location>
</feature>